<proteinExistence type="predicted"/>
<sequence>MALVFVVKDRKYTEWSVLGAGGAEANLPIDFNQHKLFHEDRLTLNDEANPEAGFSVFSPTRQFQYMSGVLVLEDGKTYGRAGKKMLYRCCPDNKYLPYFLIPYMPKLGFDKSKSKINLFVTFKFNAWDPGTKHPLGTMLNVIGMVNDLPAFYEYQLYCKSLNASIQNFNRDVIRKTKEKTETEFVDEILRTNPSIRNFSKDDTLEIYS</sequence>
<reference evidence="1" key="1">
    <citation type="journal article" date="2014" name="Front. Microbiol.">
        <title>High frequency of phylogenetically diverse reductive dehalogenase-homologous genes in deep subseafloor sedimentary metagenomes.</title>
        <authorList>
            <person name="Kawai M."/>
            <person name="Futagami T."/>
            <person name="Toyoda A."/>
            <person name="Takaki Y."/>
            <person name="Nishi S."/>
            <person name="Hori S."/>
            <person name="Arai W."/>
            <person name="Tsubouchi T."/>
            <person name="Morono Y."/>
            <person name="Uchiyama I."/>
            <person name="Ito T."/>
            <person name="Fujiyama A."/>
            <person name="Inagaki F."/>
            <person name="Takami H."/>
        </authorList>
    </citation>
    <scope>NUCLEOTIDE SEQUENCE</scope>
    <source>
        <strain evidence="1">Expedition CK06-06</strain>
    </source>
</reference>
<dbReference type="EMBL" id="BARS01034367">
    <property type="protein sequence ID" value="GAG21445.1"/>
    <property type="molecule type" value="Genomic_DNA"/>
</dbReference>
<gene>
    <name evidence="1" type="ORF">S01H1_53101</name>
</gene>
<dbReference type="AlphaFoldDB" id="X0VTA2"/>
<name>X0VTA2_9ZZZZ</name>
<feature type="non-terminal residue" evidence="1">
    <location>
        <position position="208"/>
    </location>
</feature>
<comment type="caution">
    <text evidence="1">The sequence shown here is derived from an EMBL/GenBank/DDBJ whole genome shotgun (WGS) entry which is preliminary data.</text>
</comment>
<protein>
    <submittedName>
        <fullName evidence="1">Uncharacterized protein</fullName>
    </submittedName>
</protein>
<evidence type="ECO:0000313" key="1">
    <source>
        <dbReference type="EMBL" id="GAG21445.1"/>
    </source>
</evidence>
<organism evidence="1">
    <name type="scientific">marine sediment metagenome</name>
    <dbReference type="NCBI Taxonomy" id="412755"/>
    <lineage>
        <taxon>unclassified sequences</taxon>
        <taxon>metagenomes</taxon>
        <taxon>ecological metagenomes</taxon>
    </lineage>
</organism>
<accession>X0VTA2</accession>